<dbReference type="Gene3D" id="3.90.350.10">
    <property type="entry name" value="Transposase Inhibitor Protein From Tn5, Chain A, domain 1"/>
    <property type="match status" value="1"/>
</dbReference>
<evidence type="ECO:0000313" key="2">
    <source>
        <dbReference type="EMBL" id="PPB83821.1"/>
    </source>
</evidence>
<keyword evidence="3" id="KW-1185">Reference proteome</keyword>
<dbReference type="InterPro" id="IPR047768">
    <property type="entry name" value="Tn5p-like"/>
</dbReference>
<dbReference type="EMBL" id="PRDW01000005">
    <property type="protein sequence ID" value="PPB83821.1"/>
    <property type="molecule type" value="Genomic_DNA"/>
</dbReference>
<dbReference type="Pfam" id="PF14706">
    <property type="entry name" value="Tnp_DNA_bind"/>
    <property type="match status" value="1"/>
</dbReference>
<dbReference type="InterPro" id="IPR038215">
    <property type="entry name" value="TN5-like_N_sf"/>
</dbReference>
<comment type="caution">
    <text evidence="2">The sequence shown here is derived from an EMBL/GenBank/DDBJ whole genome shotgun (WGS) entry which is preliminary data.</text>
</comment>
<dbReference type="PANTHER" id="PTHR37319:SF1">
    <property type="entry name" value="TRANSPOSASE TN5 DIMERISATION DOMAIN-CONTAINING PROTEIN"/>
    <property type="match status" value="1"/>
</dbReference>
<accession>A0A2P5KAU9</accession>
<protein>
    <submittedName>
        <fullName evidence="2">Transposase-like DNA-binding protein</fullName>
    </submittedName>
</protein>
<dbReference type="NCBIfam" id="NF033590">
    <property type="entry name" value="transpos_IS4_3"/>
    <property type="match status" value="1"/>
</dbReference>
<dbReference type="OrthoDB" id="8617434at2"/>
<dbReference type="InterPro" id="IPR014735">
    <property type="entry name" value="Transposase_Tn5-like_N"/>
</dbReference>
<evidence type="ECO:0000259" key="1">
    <source>
        <dbReference type="Pfam" id="PF14706"/>
    </source>
</evidence>
<organism evidence="2 3">
    <name type="scientific">Mycetohabitans endofungorum</name>
    <dbReference type="NCBI Taxonomy" id="417203"/>
    <lineage>
        <taxon>Bacteria</taxon>
        <taxon>Pseudomonadati</taxon>
        <taxon>Pseudomonadota</taxon>
        <taxon>Betaproteobacteria</taxon>
        <taxon>Burkholderiales</taxon>
        <taxon>Burkholderiaceae</taxon>
        <taxon>Mycetohabitans</taxon>
    </lineage>
</organism>
<dbReference type="InterPro" id="IPR012337">
    <property type="entry name" value="RNaseH-like_sf"/>
</dbReference>
<dbReference type="GO" id="GO:0003677">
    <property type="term" value="F:DNA binding"/>
    <property type="evidence" value="ECO:0007669"/>
    <property type="project" value="UniProtKB-KW"/>
</dbReference>
<dbReference type="PANTHER" id="PTHR37319">
    <property type="entry name" value="TRANSPOSASE"/>
    <property type="match status" value="1"/>
</dbReference>
<gene>
    <name evidence="2" type="ORF">B0O95_1052</name>
</gene>
<reference evidence="2 3" key="1">
    <citation type="submission" date="2018-01" db="EMBL/GenBank/DDBJ databases">
        <title>Genomic Encyclopedia of Type Strains, Phase III (KMG-III): the genomes of soil and plant-associated and newly described type strains.</title>
        <authorList>
            <person name="Whitman W."/>
        </authorList>
    </citation>
    <scope>NUCLEOTIDE SEQUENCE [LARGE SCALE GENOMIC DNA]</scope>
    <source>
        <strain evidence="2 3">HKI456</strain>
    </source>
</reference>
<dbReference type="InterPro" id="IPR054836">
    <property type="entry name" value="Tn5_transposase"/>
</dbReference>
<evidence type="ECO:0000313" key="3">
    <source>
        <dbReference type="Proteomes" id="UP000243096"/>
    </source>
</evidence>
<keyword evidence="2" id="KW-0238">DNA-binding</keyword>
<dbReference type="Gene3D" id="1.10.740.10">
    <property type="entry name" value="Transferase Inhibitor Protein From Tn5, Chain"/>
    <property type="match status" value="1"/>
</dbReference>
<sequence length="475" mass="54262">MAGNRKADNQAWFEHEVEESEFADSRLRKRLGKLLIQLWNGMGQTIPFACQDWASTKAAYRFLCNKRVNEHDILSGHFQASAERLRATQGPVLIVQDTTTFSYQRERTELIGYTGKTSIRPARHGLQQPLTQCGILMHSSLAVTADGLPLGLAAVKFWTRSKLKGCTALKRHVNPTRVPIEQKESYRWLENMRQSTALLGEPARCVHIGDRESDIYELFCSAYDLCTHFLVRTCVDRLAGDGQRTVAHEMEQVQLKGLHRVKLRDKKGRPMTATLELRYQRMTVLPPIGKHKRYPALQLSVIHAQERNAPRGRARIEWKLITDMPVRSRAEAVEKLNWYAMRWKIETFHKILKSGCRAEESKLRTADRLANLIGVFCILSWRIFWLTMISRSVPQAPPEVAFTQTEIELLGRVVQDSPRSAQAPPLLRNLLKLARLGGYLARASDPAPGNTVMWRGMRRLIDIQLGYELALTRYG</sequence>
<dbReference type="Proteomes" id="UP000243096">
    <property type="component" value="Unassembled WGS sequence"/>
</dbReference>
<proteinExistence type="predicted"/>
<dbReference type="Gene3D" id="1.10.246.40">
    <property type="entry name" value="Tn5 transposase, domain 1"/>
    <property type="match status" value="1"/>
</dbReference>
<dbReference type="AlphaFoldDB" id="A0A2P5KAU9"/>
<dbReference type="SUPFAM" id="SSF53098">
    <property type="entry name" value="Ribonuclease H-like"/>
    <property type="match status" value="1"/>
</dbReference>
<name>A0A2P5KAU9_9BURK</name>
<dbReference type="RefSeq" id="WP_104077118.1">
    <property type="nucleotide sequence ID" value="NZ_CP062178.1"/>
</dbReference>
<dbReference type="InterPro" id="IPR014737">
    <property type="entry name" value="Transposase_Tn5-like_C"/>
</dbReference>
<feature type="domain" description="Transposase Tn5-like N-terminal" evidence="1">
    <location>
        <begin position="10"/>
        <end position="68"/>
    </location>
</feature>